<keyword evidence="4 11" id="KW-0812">Transmembrane</keyword>
<evidence type="ECO:0000256" key="4">
    <source>
        <dbReference type="ARBA" id="ARBA00022692"/>
    </source>
</evidence>
<evidence type="ECO:0000256" key="7">
    <source>
        <dbReference type="ARBA" id="ARBA00022927"/>
    </source>
</evidence>
<comment type="caution">
    <text evidence="12">The sequence shown here is derived from an EMBL/GenBank/DDBJ whole genome shotgun (WGS) entry which is preliminary data.</text>
</comment>
<evidence type="ECO:0000256" key="11">
    <source>
        <dbReference type="RuleBase" id="RU000634"/>
    </source>
</evidence>
<evidence type="ECO:0000256" key="6">
    <source>
        <dbReference type="ARBA" id="ARBA00022892"/>
    </source>
</evidence>
<dbReference type="AlphaFoldDB" id="A0A9W4TVW9"/>
<name>A0A9W4TVW9_9ASCO</name>
<gene>
    <name evidence="12" type="ORF">CANVERA_P3844</name>
</gene>
<dbReference type="PANTHER" id="PTHR10585">
    <property type="entry name" value="ER LUMEN PROTEIN RETAINING RECEPTOR"/>
    <property type="match status" value="1"/>
</dbReference>
<comment type="similarity">
    <text evidence="2 11">Belongs to the ERD2 family.</text>
</comment>
<dbReference type="GO" id="GO:0046923">
    <property type="term" value="F:ER retention sequence binding"/>
    <property type="evidence" value="ECO:0007669"/>
    <property type="project" value="InterPro"/>
</dbReference>
<evidence type="ECO:0000256" key="10">
    <source>
        <dbReference type="ARBA" id="ARBA00023170"/>
    </source>
</evidence>
<feature type="transmembrane region" description="Helical" evidence="11">
    <location>
        <begin position="148"/>
        <end position="167"/>
    </location>
</feature>
<keyword evidence="13" id="KW-1185">Reference proteome</keyword>
<dbReference type="Proteomes" id="UP001152885">
    <property type="component" value="Unassembled WGS sequence"/>
</dbReference>
<feature type="transmembrane region" description="Helical" evidence="11">
    <location>
        <begin position="62"/>
        <end position="82"/>
    </location>
</feature>
<dbReference type="GO" id="GO:0015031">
    <property type="term" value="P:protein transport"/>
    <property type="evidence" value="ECO:0007669"/>
    <property type="project" value="UniProtKB-KW"/>
</dbReference>
<reference evidence="12" key="1">
    <citation type="submission" date="2022-12" db="EMBL/GenBank/DDBJ databases">
        <authorList>
            <person name="Brejova B."/>
        </authorList>
    </citation>
    <scope>NUCLEOTIDE SEQUENCE</scope>
</reference>
<dbReference type="EMBL" id="CANTUO010000004">
    <property type="protein sequence ID" value="CAI5759334.1"/>
    <property type="molecule type" value="Genomic_DNA"/>
</dbReference>
<proteinExistence type="inferred from homology"/>
<dbReference type="OrthoDB" id="7694678at2759"/>
<evidence type="ECO:0000256" key="3">
    <source>
        <dbReference type="ARBA" id="ARBA00022448"/>
    </source>
</evidence>
<keyword evidence="6" id="KW-0931">ER-Golgi transport</keyword>
<dbReference type="Pfam" id="PF00810">
    <property type="entry name" value="ER_lumen_recept"/>
    <property type="match status" value="1"/>
</dbReference>
<comment type="subcellular location">
    <subcellularLocation>
        <location evidence="1 11">Endoplasmic reticulum membrane</location>
        <topology evidence="1 11">Multi-pass membrane protein</topology>
    </subcellularLocation>
</comment>
<evidence type="ECO:0000256" key="9">
    <source>
        <dbReference type="ARBA" id="ARBA00023136"/>
    </source>
</evidence>
<dbReference type="PROSITE" id="PS00952">
    <property type="entry name" value="ER_LUMEN_RECEPTOR_2"/>
    <property type="match status" value="1"/>
</dbReference>
<dbReference type="GO" id="GO:0016192">
    <property type="term" value="P:vesicle-mediated transport"/>
    <property type="evidence" value="ECO:0007669"/>
    <property type="project" value="UniProtKB-KW"/>
</dbReference>
<keyword evidence="9 11" id="KW-0472">Membrane</keyword>
<dbReference type="GO" id="GO:0005789">
    <property type="term" value="C:endoplasmic reticulum membrane"/>
    <property type="evidence" value="ECO:0007669"/>
    <property type="project" value="UniProtKB-SubCell"/>
</dbReference>
<evidence type="ECO:0000256" key="1">
    <source>
        <dbReference type="ARBA" id="ARBA00004477"/>
    </source>
</evidence>
<organism evidence="12 13">
    <name type="scientific">Candida verbasci</name>
    <dbReference type="NCBI Taxonomy" id="1227364"/>
    <lineage>
        <taxon>Eukaryota</taxon>
        <taxon>Fungi</taxon>
        <taxon>Dikarya</taxon>
        <taxon>Ascomycota</taxon>
        <taxon>Saccharomycotina</taxon>
        <taxon>Pichiomycetes</taxon>
        <taxon>Debaryomycetaceae</taxon>
        <taxon>Candida/Lodderomyces clade</taxon>
        <taxon>Candida</taxon>
    </lineage>
</organism>
<evidence type="ECO:0000256" key="8">
    <source>
        <dbReference type="ARBA" id="ARBA00022989"/>
    </source>
</evidence>
<feature type="transmembrane region" description="Helical" evidence="11">
    <location>
        <begin position="118"/>
        <end position="136"/>
    </location>
</feature>
<dbReference type="PRINTS" id="PR00660">
    <property type="entry name" value="ERLUMENR"/>
</dbReference>
<sequence length="212" mass="24773">MNIFSLFGDLSHLVSIFILIYSIETNKSIEGLSLKTQILYTTVFLTRYLNLFTHFYSLYNTLLKIIFIASSVYTVYIMSYKYNKNIQQYSDSFPLRYLLGGAGIAALIFNHKLTPSEIIWSFSLWLESVAILPQLFMLQKSGEAENITVHYIFALGIYRALYIPNWIYRYFVEGHFDYVSVLSGVLQTAIYSDFFYIYYQKVLKGKKFELPV</sequence>
<protein>
    <recommendedName>
        <fullName evidence="11">ER lumen protein-retaining receptor</fullName>
    </recommendedName>
</protein>
<dbReference type="InterPro" id="IPR000133">
    <property type="entry name" value="ER_ret_rcpt"/>
</dbReference>
<comment type="caution">
    <text evidence="11">Lacks conserved residue(s) required for the propagation of feature annotation.</text>
</comment>
<evidence type="ECO:0000256" key="2">
    <source>
        <dbReference type="ARBA" id="ARBA00010120"/>
    </source>
</evidence>
<evidence type="ECO:0000313" key="13">
    <source>
        <dbReference type="Proteomes" id="UP001152885"/>
    </source>
</evidence>
<feature type="transmembrane region" description="Helical" evidence="11">
    <location>
        <begin position="179"/>
        <end position="199"/>
    </location>
</feature>
<keyword evidence="3 11" id="KW-0813">Transport</keyword>
<dbReference type="GO" id="GO:0006621">
    <property type="term" value="P:protein retention in ER lumen"/>
    <property type="evidence" value="ECO:0007669"/>
    <property type="project" value="InterPro"/>
</dbReference>
<evidence type="ECO:0000256" key="5">
    <source>
        <dbReference type="ARBA" id="ARBA00022824"/>
    </source>
</evidence>
<keyword evidence="7 11" id="KW-0653">Protein transport</keyword>
<keyword evidence="5 11" id="KW-0256">Endoplasmic reticulum</keyword>
<keyword evidence="8 11" id="KW-1133">Transmembrane helix</keyword>
<evidence type="ECO:0000313" key="12">
    <source>
        <dbReference type="EMBL" id="CAI5759334.1"/>
    </source>
</evidence>
<keyword evidence="10 11" id="KW-0675">Receptor</keyword>
<feature type="transmembrane region" description="Helical" evidence="11">
    <location>
        <begin position="94"/>
        <end position="112"/>
    </location>
</feature>
<accession>A0A9W4TVW9</accession>